<dbReference type="Proteomes" id="UP000253495">
    <property type="component" value="Unassembled WGS sequence"/>
</dbReference>
<dbReference type="RefSeq" id="WP_114452459.1">
    <property type="nucleotide sequence ID" value="NZ_QPJC01000003.1"/>
</dbReference>
<evidence type="ECO:0000313" key="3">
    <source>
        <dbReference type="EMBL" id="RCW45365.1"/>
    </source>
</evidence>
<dbReference type="AlphaFoldDB" id="A0A368VUD6"/>
<feature type="compositionally biased region" description="Polar residues" evidence="1">
    <location>
        <begin position="25"/>
        <end position="42"/>
    </location>
</feature>
<dbReference type="PROSITE" id="PS51257">
    <property type="entry name" value="PROKAR_LIPOPROTEIN"/>
    <property type="match status" value="1"/>
</dbReference>
<dbReference type="SUPFAM" id="SSF89392">
    <property type="entry name" value="Prokaryotic lipoproteins and lipoprotein localization factors"/>
    <property type="match status" value="1"/>
</dbReference>
<dbReference type="OrthoDB" id="3427828at2"/>
<proteinExistence type="predicted"/>
<evidence type="ECO:0000256" key="2">
    <source>
        <dbReference type="SAM" id="SignalP"/>
    </source>
</evidence>
<name>A0A368VUD6_9ACTN</name>
<evidence type="ECO:0000256" key="1">
    <source>
        <dbReference type="SAM" id="MobiDB-lite"/>
    </source>
</evidence>
<keyword evidence="4" id="KW-1185">Reference proteome</keyword>
<organism evidence="3 4">
    <name type="scientific">Halopolyspora algeriensis</name>
    <dbReference type="NCBI Taxonomy" id="1500506"/>
    <lineage>
        <taxon>Bacteria</taxon>
        <taxon>Bacillati</taxon>
        <taxon>Actinomycetota</taxon>
        <taxon>Actinomycetes</taxon>
        <taxon>Actinomycetes incertae sedis</taxon>
        <taxon>Halopolyspora</taxon>
    </lineage>
</organism>
<evidence type="ECO:0008006" key="5">
    <source>
        <dbReference type="Google" id="ProtNLM"/>
    </source>
</evidence>
<comment type="caution">
    <text evidence="3">The sequence shown here is derived from an EMBL/GenBank/DDBJ whole genome shotgun (WGS) entry which is preliminary data.</text>
</comment>
<dbReference type="EMBL" id="QPJC01000003">
    <property type="protein sequence ID" value="RCW45365.1"/>
    <property type="molecule type" value="Genomic_DNA"/>
</dbReference>
<evidence type="ECO:0000313" key="4">
    <source>
        <dbReference type="Proteomes" id="UP000253495"/>
    </source>
</evidence>
<protein>
    <recommendedName>
        <fullName evidence="5">Lipoprotein LprG</fullName>
    </recommendedName>
</protein>
<sequence>MRRTAIALSATALVAALSACGGQGEETTQSAGDQHSGRASVTPVSNISALVSQANGSMDDKQTVTLNIDVSGGMPATARMGEQECQLDTAKSMMSCDGVTPMVMTKKAMYIKKPEAMSGSQGKPWAKMTFDANGMLGQSMAKMGKFRKFSDLEAMLPPGSTIIKTAKDNVDGKPAVRYEVTTDLTKAVEQGNEIAKSSRQMLVKQGITEIDQTIWIGPDELPLKVEAVTPSMTVMNQQVPETTTTVTYSDWGKPVDITVPPASEVSEMEMPQIPGMPQPPQ</sequence>
<accession>A0A368VUD6</accession>
<feature type="signal peptide" evidence="2">
    <location>
        <begin position="1"/>
        <end position="21"/>
    </location>
</feature>
<feature type="chain" id="PRO_5038557992" description="Lipoprotein LprG" evidence="2">
    <location>
        <begin position="22"/>
        <end position="281"/>
    </location>
</feature>
<dbReference type="Gene3D" id="2.50.20.20">
    <property type="match status" value="1"/>
</dbReference>
<reference evidence="3 4" key="1">
    <citation type="submission" date="2018-07" db="EMBL/GenBank/DDBJ databases">
        <title>Genomic Encyclopedia of Type Strains, Phase III (KMG-III): the genomes of soil and plant-associated and newly described type strains.</title>
        <authorList>
            <person name="Whitman W."/>
        </authorList>
    </citation>
    <scope>NUCLEOTIDE SEQUENCE [LARGE SCALE GENOMIC DNA]</scope>
    <source>
        <strain evidence="3 4">CECT 8575</strain>
    </source>
</reference>
<gene>
    <name evidence="3" type="ORF">DFQ14_103336</name>
</gene>
<keyword evidence="2" id="KW-0732">Signal</keyword>
<feature type="region of interest" description="Disordered" evidence="1">
    <location>
        <begin position="23"/>
        <end position="42"/>
    </location>
</feature>
<dbReference type="InterPro" id="IPR029046">
    <property type="entry name" value="LolA/LolB/LppX"/>
</dbReference>